<dbReference type="Pfam" id="PF02631">
    <property type="entry name" value="RecX_HTH2"/>
    <property type="match status" value="1"/>
</dbReference>
<evidence type="ECO:0000256" key="4">
    <source>
        <dbReference type="ARBA" id="ARBA00022490"/>
    </source>
</evidence>
<gene>
    <name evidence="7" type="ORF">DI626_08635</name>
</gene>
<evidence type="ECO:0000313" key="8">
    <source>
        <dbReference type="Proteomes" id="UP000249557"/>
    </source>
</evidence>
<dbReference type="Proteomes" id="UP000249557">
    <property type="component" value="Unassembled WGS sequence"/>
</dbReference>
<comment type="similarity">
    <text evidence="2">Belongs to the RecX family.</text>
</comment>
<reference evidence="7 8" key="1">
    <citation type="submission" date="2017-08" db="EMBL/GenBank/DDBJ databases">
        <title>Infants hospitalized years apart are colonized by the same room-sourced microbial strains.</title>
        <authorList>
            <person name="Brooks B."/>
            <person name="Olm M.R."/>
            <person name="Firek B.A."/>
            <person name="Baker R."/>
            <person name="Thomas B.C."/>
            <person name="Morowitz M.J."/>
            <person name="Banfield J.F."/>
        </authorList>
    </citation>
    <scope>NUCLEOTIDE SEQUENCE [LARGE SCALE GENOMIC DNA]</scope>
    <source>
        <strain evidence="7">S2_018_000_R2_104</strain>
    </source>
</reference>
<dbReference type="InterPro" id="IPR036388">
    <property type="entry name" value="WH-like_DNA-bd_sf"/>
</dbReference>
<protein>
    <recommendedName>
        <fullName evidence="3">Regulatory protein RecX</fullName>
    </recommendedName>
</protein>
<evidence type="ECO:0000256" key="1">
    <source>
        <dbReference type="ARBA" id="ARBA00004496"/>
    </source>
</evidence>
<dbReference type="Gene3D" id="1.10.10.10">
    <property type="entry name" value="Winged helix-like DNA-binding domain superfamily/Winged helix DNA-binding domain"/>
    <property type="match status" value="1"/>
</dbReference>
<comment type="subcellular location">
    <subcellularLocation>
        <location evidence="1">Cytoplasm</location>
    </subcellularLocation>
</comment>
<dbReference type="EMBL" id="QFNK01000190">
    <property type="protein sequence ID" value="PZO84021.1"/>
    <property type="molecule type" value="Genomic_DNA"/>
</dbReference>
<accession>A0A2W5BLP8</accession>
<comment type="caution">
    <text evidence="7">The sequence shown here is derived from an EMBL/GenBank/DDBJ whole genome shotgun (WGS) entry which is preliminary data.</text>
</comment>
<feature type="region of interest" description="Disordered" evidence="5">
    <location>
        <begin position="1"/>
        <end position="26"/>
    </location>
</feature>
<evidence type="ECO:0000313" key="7">
    <source>
        <dbReference type="EMBL" id="PZO84021.1"/>
    </source>
</evidence>
<name>A0A2W5BLP8_9BACT</name>
<evidence type="ECO:0000256" key="2">
    <source>
        <dbReference type="ARBA" id="ARBA00009695"/>
    </source>
</evidence>
<evidence type="ECO:0000256" key="5">
    <source>
        <dbReference type="SAM" id="MobiDB-lite"/>
    </source>
</evidence>
<dbReference type="InterPro" id="IPR053924">
    <property type="entry name" value="RecX_HTH_2nd"/>
</dbReference>
<evidence type="ECO:0000259" key="6">
    <source>
        <dbReference type="Pfam" id="PF02631"/>
    </source>
</evidence>
<dbReference type="GO" id="GO:0005737">
    <property type="term" value="C:cytoplasm"/>
    <property type="evidence" value="ECO:0007669"/>
    <property type="project" value="UniProtKB-SubCell"/>
</dbReference>
<sequence length="207" mass="23616">MADRENIKDDLDGSAPKKRRREKKPPKRITEKYLYNSGLAYLQRFPTSVPNFRKVMLRKIDKSCKHHTEQDREACLTILDKTVQEFERQGYLNDEAYLRGMINSLRRRGLSAQGIAAKLQQKGLGREITQETLQEHDAQSGTENPDFAAAILLTKRKKIGPFRAAKEENRNRELAALARAGFGYEYASKALDMSREDAEEILAGMAL</sequence>
<feature type="compositionally biased region" description="Basic and acidic residues" evidence="5">
    <location>
        <begin position="1"/>
        <end position="11"/>
    </location>
</feature>
<dbReference type="AlphaFoldDB" id="A0A2W5BLP8"/>
<proteinExistence type="inferred from homology"/>
<evidence type="ECO:0000256" key="3">
    <source>
        <dbReference type="ARBA" id="ARBA00018111"/>
    </source>
</evidence>
<organism evidence="7 8">
    <name type="scientific">Micavibrio aeruginosavorus</name>
    <dbReference type="NCBI Taxonomy" id="349221"/>
    <lineage>
        <taxon>Bacteria</taxon>
        <taxon>Pseudomonadati</taxon>
        <taxon>Bdellovibrionota</taxon>
        <taxon>Bdellovibrionia</taxon>
        <taxon>Bdellovibrionales</taxon>
        <taxon>Pseudobdellovibrionaceae</taxon>
        <taxon>Micavibrio</taxon>
    </lineage>
</organism>
<keyword evidence="4" id="KW-0963">Cytoplasm</keyword>
<feature type="compositionally biased region" description="Basic residues" evidence="5">
    <location>
        <begin position="16"/>
        <end position="26"/>
    </location>
</feature>
<feature type="domain" description="RecX second three-helical" evidence="6">
    <location>
        <begin position="93"/>
        <end position="133"/>
    </location>
</feature>